<dbReference type="PROSITE" id="PS50262">
    <property type="entry name" value="G_PROTEIN_RECEP_F1_2"/>
    <property type="match status" value="1"/>
</dbReference>
<evidence type="ECO:0000313" key="8">
    <source>
        <dbReference type="Proteomes" id="UP000663891"/>
    </source>
</evidence>
<feature type="domain" description="G-protein coupled receptors family 1 profile" evidence="6">
    <location>
        <begin position="20"/>
        <end position="280"/>
    </location>
</feature>
<dbReference type="InterPro" id="IPR017452">
    <property type="entry name" value="GPCR_Rhodpsn_7TM"/>
</dbReference>
<name>A0A814NWA5_9BILA</name>
<dbReference type="CDD" id="cd00637">
    <property type="entry name" value="7tm_classA_rhodopsin-like"/>
    <property type="match status" value="1"/>
</dbReference>
<dbReference type="Gene3D" id="1.20.1070.10">
    <property type="entry name" value="Rhodopsin 7-helix transmembrane proteins"/>
    <property type="match status" value="1"/>
</dbReference>
<proteinExistence type="predicted"/>
<comment type="subcellular location">
    <subcellularLocation>
        <location evidence="1">Membrane</location>
    </subcellularLocation>
</comment>
<keyword evidence="3 5" id="KW-1133">Transmembrane helix</keyword>
<evidence type="ECO:0000256" key="3">
    <source>
        <dbReference type="ARBA" id="ARBA00022989"/>
    </source>
</evidence>
<sequence>MEFRSRFILIIALEIPAIFVSVILFVYFALNRPVSVQLKNHGWIILLIVNFLQLTLQLPMPMSYYYLNYVWSATNGYCVWWTYCEYSLNAAGLFLSAWISIERHLIIFHANQVFDKRWKRWIFHFIPILFCLIWGLLFYFIIVVINPWCTNVWDFNLLLCGFPCYYGNEVLSQFVFLFNLTLPSVTIILANATLVIRVIYQKMSRQQGVNWRRHRRMVLQLWVMSSLHLGLWLPLVTTTLIEMNIQPSFMINQLETMQFAPYFIPLFLPMICLSSQPELMSKMKNLIRMRPMNRVSGVTYNRNAVRPMTIAIVR</sequence>
<feature type="transmembrane region" description="Helical" evidence="5">
    <location>
        <begin position="42"/>
        <end position="60"/>
    </location>
</feature>
<dbReference type="EMBL" id="CAJNON010000201">
    <property type="protein sequence ID" value="CAF1096780.1"/>
    <property type="molecule type" value="Genomic_DNA"/>
</dbReference>
<dbReference type="Pfam" id="PF00001">
    <property type="entry name" value="7tm_1"/>
    <property type="match status" value="1"/>
</dbReference>
<gene>
    <name evidence="7" type="ORF">VCS650_LOCUS19869</name>
</gene>
<evidence type="ECO:0000259" key="6">
    <source>
        <dbReference type="PROSITE" id="PS50262"/>
    </source>
</evidence>
<keyword evidence="4 5" id="KW-0472">Membrane</keyword>
<dbReference type="SUPFAM" id="SSF81321">
    <property type="entry name" value="Family A G protein-coupled receptor-like"/>
    <property type="match status" value="1"/>
</dbReference>
<evidence type="ECO:0000256" key="1">
    <source>
        <dbReference type="ARBA" id="ARBA00004370"/>
    </source>
</evidence>
<dbReference type="InterPro" id="IPR000276">
    <property type="entry name" value="GPCR_Rhodpsn"/>
</dbReference>
<keyword evidence="2 5" id="KW-0812">Transmembrane</keyword>
<dbReference type="GO" id="GO:0016020">
    <property type="term" value="C:membrane"/>
    <property type="evidence" value="ECO:0007669"/>
    <property type="project" value="UniProtKB-SubCell"/>
</dbReference>
<comment type="caution">
    <text evidence="7">The sequence shown here is derived from an EMBL/GenBank/DDBJ whole genome shotgun (WGS) entry which is preliminary data.</text>
</comment>
<feature type="transmembrane region" description="Helical" evidence="5">
    <location>
        <begin position="176"/>
        <end position="200"/>
    </location>
</feature>
<protein>
    <recommendedName>
        <fullName evidence="6">G-protein coupled receptors family 1 profile domain-containing protein</fullName>
    </recommendedName>
</protein>
<feature type="transmembrane region" description="Helical" evidence="5">
    <location>
        <begin position="6"/>
        <end position="30"/>
    </location>
</feature>
<feature type="transmembrane region" description="Helical" evidence="5">
    <location>
        <begin position="80"/>
        <end position="101"/>
    </location>
</feature>
<dbReference type="AlphaFoldDB" id="A0A814NWA5"/>
<dbReference type="Proteomes" id="UP000663891">
    <property type="component" value="Unassembled WGS sequence"/>
</dbReference>
<dbReference type="GO" id="GO:0004930">
    <property type="term" value="F:G protein-coupled receptor activity"/>
    <property type="evidence" value="ECO:0007669"/>
    <property type="project" value="InterPro"/>
</dbReference>
<evidence type="ECO:0000313" key="7">
    <source>
        <dbReference type="EMBL" id="CAF1096780.1"/>
    </source>
</evidence>
<feature type="transmembrane region" description="Helical" evidence="5">
    <location>
        <begin position="121"/>
        <end position="145"/>
    </location>
</feature>
<evidence type="ECO:0000256" key="4">
    <source>
        <dbReference type="ARBA" id="ARBA00023136"/>
    </source>
</evidence>
<feature type="transmembrane region" description="Helical" evidence="5">
    <location>
        <begin position="221"/>
        <end position="241"/>
    </location>
</feature>
<evidence type="ECO:0000256" key="2">
    <source>
        <dbReference type="ARBA" id="ARBA00022692"/>
    </source>
</evidence>
<reference evidence="7" key="1">
    <citation type="submission" date="2021-02" db="EMBL/GenBank/DDBJ databases">
        <authorList>
            <person name="Nowell W R."/>
        </authorList>
    </citation>
    <scope>NUCLEOTIDE SEQUENCE</scope>
</reference>
<organism evidence="7 8">
    <name type="scientific">Adineta steineri</name>
    <dbReference type="NCBI Taxonomy" id="433720"/>
    <lineage>
        <taxon>Eukaryota</taxon>
        <taxon>Metazoa</taxon>
        <taxon>Spiralia</taxon>
        <taxon>Gnathifera</taxon>
        <taxon>Rotifera</taxon>
        <taxon>Eurotatoria</taxon>
        <taxon>Bdelloidea</taxon>
        <taxon>Adinetida</taxon>
        <taxon>Adinetidae</taxon>
        <taxon>Adineta</taxon>
    </lineage>
</organism>
<feature type="transmembrane region" description="Helical" evidence="5">
    <location>
        <begin position="261"/>
        <end position="280"/>
    </location>
</feature>
<accession>A0A814NWA5</accession>
<dbReference type="OrthoDB" id="9980299at2759"/>
<evidence type="ECO:0000256" key="5">
    <source>
        <dbReference type="SAM" id="Phobius"/>
    </source>
</evidence>